<dbReference type="Pfam" id="PF12805">
    <property type="entry name" value="FUSC-like"/>
    <property type="match status" value="1"/>
</dbReference>
<comment type="similarity">
    <text evidence="6">Belongs to the YccS/YhfK family.</text>
</comment>
<dbReference type="Proteomes" id="UP000597444">
    <property type="component" value="Unassembled WGS sequence"/>
</dbReference>
<evidence type="ECO:0000256" key="7">
    <source>
        <dbReference type="SAM" id="Coils"/>
    </source>
</evidence>
<feature type="transmembrane region" description="Helical" evidence="8">
    <location>
        <begin position="494"/>
        <end position="512"/>
    </location>
</feature>
<proteinExistence type="inferred from homology"/>
<keyword evidence="4 8" id="KW-1133">Transmembrane helix</keyword>
<evidence type="ECO:0000256" key="8">
    <source>
        <dbReference type="SAM" id="Phobius"/>
    </source>
</evidence>
<evidence type="ECO:0000313" key="11">
    <source>
        <dbReference type="EMBL" id="GHO95677.1"/>
    </source>
</evidence>
<reference evidence="11" key="1">
    <citation type="submission" date="2020-10" db="EMBL/GenBank/DDBJ databases">
        <title>Taxonomic study of unclassified bacteria belonging to the class Ktedonobacteria.</title>
        <authorList>
            <person name="Yabe S."/>
            <person name="Wang C.M."/>
            <person name="Zheng Y."/>
            <person name="Sakai Y."/>
            <person name="Cavaletti L."/>
            <person name="Monciardini P."/>
            <person name="Donadio S."/>
        </authorList>
    </citation>
    <scope>NUCLEOTIDE SEQUENCE</scope>
    <source>
        <strain evidence="11">ID150040</strain>
    </source>
</reference>
<name>A0A8J3N2J5_9CHLR</name>
<evidence type="ECO:0008006" key="13">
    <source>
        <dbReference type="Google" id="ProtNLM"/>
    </source>
</evidence>
<feature type="domain" description="Integral membrane bound transporter" evidence="10">
    <location>
        <begin position="413"/>
        <end position="536"/>
    </location>
</feature>
<protein>
    <recommendedName>
        <fullName evidence="13">Integral membrane protein YccS N-terminal domain-containing protein</fullName>
    </recommendedName>
</protein>
<organism evidence="11 12">
    <name type="scientific">Reticulibacter mediterranei</name>
    <dbReference type="NCBI Taxonomy" id="2778369"/>
    <lineage>
        <taxon>Bacteria</taxon>
        <taxon>Bacillati</taxon>
        <taxon>Chloroflexota</taxon>
        <taxon>Ktedonobacteria</taxon>
        <taxon>Ktedonobacterales</taxon>
        <taxon>Reticulibacteraceae</taxon>
        <taxon>Reticulibacter</taxon>
    </lineage>
</organism>
<keyword evidence="2" id="KW-1003">Cell membrane</keyword>
<feature type="transmembrane region" description="Helical" evidence="8">
    <location>
        <begin position="67"/>
        <end position="84"/>
    </location>
</feature>
<dbReference type="InterPro" id="IPR049453">
    <property type="entry name" value="Memb_transporter_dom"/>
</dbReference>
<keyword evidence="12" id="KW-1185">Reference proteome</keyword>
<evidence type="ECO:0000259" key="9">
    <source>
        <dbReference type="Pfam" id="PF12805"/>
    </source>
</evidence>
<feature type="transmembrane region" description="Helical" evidence="8">
    <location>
        <begin position="32"/>
        <end position="55"/>
    </location>
</feature>
<evidence type="ECO:0000256" key="6">
    <source>
        <dbReference type="ARBA" id="ARBA00043993"/>
    </source>
</evidence>
<dbReference type="PANTHER" id="PTHR30509:SF9">
    <property type="entry name" value="MULTIDRUG RESISTANCE PROTEIN MDTO"/>
    <property type="match status" value="1"/>
</dbReference>
<keyword evidence="5 8" id="KW-0472">Membrane</keyword>
<feature type="transmembrane region" description="Helical" evidence="8">
    <location>
        <begin position="457"/>
        <end position="488"/>
    </location>
</feature>
<dbReference type="GO" id="GO:0005886">
    <property type="term" value="C:plasma membrane"/>
    <property type="evidence" value="ECO:0007669"/>
    <property type="project" value="UniProtKB-SubCell"/>
</dbReference>
<comment type="caution">
    <text evidence="11">The sequence shown here is derived from an EMBL/GenBank/DDBJ whole genome shotgun (WGS) entry which is preliminary data.</text>
</comment>
<feature type="transmembrane region" description="Helical" evidence="8">
    <location>
        <begin position="118"/>
        <end position="137"/>
    </location>
</feature>
<feature type="domain" description="Integral membrane protein YccS N-terminal" evidence="9">
    <location>
        <begin position="76"/>
        <end position="255"/>
    </location>
</feature>
<dbReference type="InterPro" id="IPR032692">
    <property type="entry name" value="YccS_N"/>
</dbReference>
<dbReference type="PANTHER" id="PTHR30509">
    <property type="entry name" value="P-HYDROXYBENZOIC ACID EFFLUX PUMP SUBUNIT-RELATED"/>
    <property type="match status" value="1"/>
</dbReference>
<comment type="subcellular location">
    <subcellularLocation>
        <location evidence="1">Cell membrane</location>
        <topology evidence="1">Multi-pass membrane protein</topology>
    </subcellularLocation>
</comment>
<feature type="coiled-coil region" evidence="7">
    <location>
        <begin position="647"/>
        <end position="697"/>
    </location>
</feature>
<evidence type="ECO:0000256" key="5">
    <source>
        <dbReference type="ARBA" id="ARBA00023136"/>
    </source>
</evidence>
<evidence type="ECO:0000256" key="2">
    <source>
        <dbReference type="ARBA" id="ARBA00022475"/>
    </source>
</evidence>
<dbReference type="RefSeq" id="WP_220206344.1">
    <property type="nucleotide sequence ID" value="NZ_BNJK01000001.1"/>
</dbReference>
<accession>A0A8J3N2J5</accession>
<evidence type="ECO:0000313" key="12">
    <source>
        <dbReference type="Proteomes" id="UP000597444"/>
    </source>
</evidence>
<feature type="transmembrane region" description="Helical" evidence="8">
    <location>
        <begin position="404"/>
        <end position="421"/>
    </location>
</feature>
<feature type="transmembrane region" description="Helical" evidence="8">
    <location>
        <begin position="143"/>
        <end position="161"/>
    </location>
</feature>
<keyword evidence="7" id="KW-0175">Coiled coil</keyword>
<sequence length="740" mass="81643">MAIVTRVRSAFNLNRQDALAGMRIATIGLLPLFIGSLASQPVLGLMGYLGGLYACMADVGGAYQARALSMGLATIFLAVVGFLATLAGGVIWLAVPLMFLCAFLGSMMSVYGNIGSKVSFVVICAFLIILSMPASLVVAGERFGVLMIGGAWAMLLSLWLWPLRPYRPVRVAVANYYRTLSTFIERVCSSTSYNHETFSVAVSEVDGERSRVVTAQENARAVFVQVRSAQHGADPIDQHLLQVILNADSLFDIMLALVSSIRNTAEHPYMARMPAFLRQIGSELATVLAECVLAIERGIGEVDLSKLDTLKGKLDAYDTDLSRAIPASEEDYQARVSTRYLLRRLKAMIGTMHLIVDAVQQLNSEEREEPTGISFRPAANVDLQAAIETFSDNLTLRSVVFRHALRVGIATALAVAIYMVLQLPHGFWIPLTVLIILKPDFGATLQRAFERMGGTVLGGIVGGVLAAIIHSLLLQYILVWLLGCVAFAYRQRNYTVFAFFLTPFVVLLVDLSHPGDWQVSLLRVFNTVIGGVLALVAGFVVWPRWTREQLPEQLAKSIAANRRFFTGVLAAYLGQQYEIETLRTLSREARLENANAAATFQRVLSEPKAMQRNVKHLYALLSYNLQLYDSITILAAHLSTLKRHHTLSGLEQFAEQAENVLQRLEEIVCSGYHPISTEQFEESVQEVEASLQHLRETRLAELSAGLIETPNREAMTKFSPVNIELERLAHEVVSMAHIQD</sequence>
<evidence type="ECO:0000259" key="10">
    <source>
        <dbReference type="Pfam" id="PF13515"/>
    </source>
</evidence>
<dbReference type="AlphaFoldDB" id="A0A8J3N2J5"/>
<evidence type="ECO:0000256" key="3">
    <source>
        <dbReference type="ARBA" id="ARBA00022692"/>
    </source>
</evidence>
<gene>
    <name evidence="11" type="ORF">KSF_057250</name>
</gene>
<evidence type="ECO:0000256" key="4">
    <source>
        <dbReference type="ARBA" id="ARBA00022989"/>
    </source>
</evidence>
<evidence type="ECO:0000256" key="1">
    <source>
        <dbReference type="ARBA" id="ARBA00004651"/>
    </source>
</evidence>
<dbReference type="EMBL" id="BNJK01000001">
    <property type="protein sequence ID" value="GHO95677.1"/>
    <property type="molecule type" value="Genomic_DNA"/>
</dbReference>
<feature type="transmembrane region" description="Helical" evidence="8">
    <location>
        <begin position="524"/>
        <end position="545"/>
    </location>
</feature>
<dbReference type="Pfam" id="PF13515">
    <property type="entry name" value="FUSC_2"/>
    <property type="match status" value="1"/>
</dbReference>
<keyword evidence="3 8" id="KW-0812">Transmembrane</keyword>